<name>A0ABV6YLB4_UNCEI</name>
<feature type="domain" description="M23ase beta-sheet core" evidence="2">
    <location>
        <begin position="240"/>
        <end position="337"/>
    </location>
</feature>
<dbReference type="PANTHER" id="PTHR21666:SF285">
    <property type="entry name" value="M23 FAMILY METALLOPEPTIDASE"/>
    <property type="match status" value="1"/>
</dbReference>
<sequence>MNVSVKSFSTICLCSGLLLTGLSFPTHGQDFWSPRHVVLDTYTEPVPFLCDGDLLLAYELHITNMDRLPISLASVDVLADDSPTPAKAYSGEQLIGSLTRIRVEGQSDVVSEVMGGQRAILHVLLSYTGKDALPSVLKHRIRYSFLKDDGSEVGATVEGGTIRVAQEREAVVIGAPLGEGIWLATRSVSRGLSGHRRGAIRPQNGIPYQKARYAIDFAGFDSTGAAYHGSQAMNEKWVGYGAEVLAMADGRVVSIRDGLPDSQPFDTDRLKSLTGETLGGNVIVLDIGNDLFAFYGHLQPGSIVVQEGDQVCKGQVLGRVGNSGNSDAPHLHFQINRDIPIRGEAVPYVFEEYEHLGVCESNWAFNTNTLFEEVADRTITRLQTRSMGRIEAAGQEPPIVDALVSASIRSSMTQSASKASAPEWVLALREGGEQRRLGMPGSNAVIRFRGTPRGR</sequence>
<dbReference type="SUPFAM" id="SSF51261">
    <property type="entry name" value="Duplicated hybrid motif"/>
    <property type="match status" value="1"/>
</dbReference>
<evidence type="ECO:0000313" key="4">
    <source>
        <dbReference type="Proteomes" id="UP001593833"/>
    </source>
</evidence>
<keyword evidence="1" id="KW-0732">Signal</keyword>
<dbReference type="InterPro" id="IPR016047">
    <property type="entry name" value="M23ase_b-sheet_dom"/>
</dbReference>
<dbReference type="GO" id="GO:0016787">
    <property type="term" value="F:hydrolase activity"/>
    <property type="evidence" value="ECO:0007669"/>
    <property type="project" value="UniProtKB-KW"/>
</dbReference>
<dbReference type="Pfam" id="PF01551">
    <property type="entry name" value="Peptidase_M23"/>
    <property type="match status" value="1"/>
</dbReference>
<dbReference type="EMBL" id="JBHPKH010000078">
    <property type="protein sequence ID" value="MFC1573126.1"/>
    <property type="molecule type" value="Genomic_DNA"/>
</dbReference>
<feature type="signal peptide" evidence="1">
    <location>
        <begin position="1"/>
        <end position="28"/>
    </location>
</feature>
<organism evidence="3 4">
    <name type="scientific">Eiseniibacteriota bacterium</name>
    <dbReference type="NCBI Taxonomy" id="2212470"/>
    <lineage>
        <taxon>Bacteria</taxon>
        <taxon>Candidatus Eiseniibacteriota</taxon>
    </lineage>
</organism>
<dbReference type="InterPro" id="IPR050570">
    <property type="entry name" value="Cell_wall_metabolism_enzyme"/>
</dbReference>
<proteinExistence type="predicted"/>
<protein>
    <submittedName>
        <fullName evidence="3">M23 family metallopeptidase</fullName>
        <ecNumber evidence="3">3.4.24.-</ecNumber>
    </submittedName>
</protein>
<comment type="caution">
    <text evidence="3">The sequence shown here is derived from an EMBL/GenBank/DDBJ whole genome shotgun (WGS) entry which is preliminary data.</text>
</comment>
<reference evidence="3 4" key="1">
    <citation type="submission" date="2024-09" db="EMBL/GenBank/DDBJ databases">
        <authorList>
            <person name="D'Angelo T."/>
        </authorList>
    </citation>
    <scope>NUCLEOTIDE SEQUENCE [LARGE SCALE GENOMIC DNA]</scope>
    <source>
        <strain evidence="3">SAG AM-320-E07</strain>
    </source>
</reference>
<evidence type="ECO:0000259" key="2">
    <source>
        <dbReference type="Pfam" id="PF01551"/>
    </source>
</evidence>
<gene>
    <name evidence="3" type="ORF">ACFL6M_05955</name>
</gene>
<keyword evidence="4" id="KW-1185">Reference proteome</keyword>
<evidence type="ECO:0000313" key="3">
    <source>
        <dbReference type="EMBL" id="MFC1573126.1"/>
    </source>
</evidence>
<dbReference type="InterPro" id="IPR011055">
    <property type="entry name" value="Dup_hybrid_motif"/>
</dbReference>
<dbReference type="EC" id="3.4.24.-" evidence="3"/>
<dbReference type="CDD" id="cd12797">
    <property type="entry name" value="M23_peptidase"/>
    <property type="match status" value="1"/>
</dbReference>
<dbReference type="PANTHER" id="PTHR21666">
    <property type="entry name" value="PEPTIDASE-RELATED"/>
    <property type="match status" value="1"/>
</dbReference>
<dbReference type="Proteomes" id="UP001593833">
    <property type="component" value="Unassembled WGS sequence"/>
</dbReference>
<dbReference type="Gene3D" id="2.70.70.10">
    <property type="entry name" value="Glucose Permease (Domain IIA)"/>
    <property type="match status" value="1"/>
</dbReference>
<evidence type="ECO:0000256" key="1">
    <source>
        <dbReference type="SAM" id="SignalP"/>
    </source>
</evidence>
<feature type="chain" id="PRO_5046201659" evidence="1">
    <location>
        <begin position="29"/>
        <end position="455"/>
    </location>
</feature>
<accession>A0ABV6YLB4</accession>
<keyword evidence="3" id="KW-0378">Hydrolase</keyword>